<dbReference type="KEGG" id="nneo:PQG83_10120"/>
<feature type="transmembrane region" description="Helical" evidence="1">
    <location>
        <begin position="12"/>
        <end position="33"/>
    </location>
</feature>
<dbReference type="AlphaFoldDB" id="A0AA96GLB6"/>
<protein>
    <recommendedName>
        <fullName evidence="4">SGNH hydrolase-type esterase domain-containing protein</fullName>
    </recommendedName>
</protein>
<dbReference type="GO" id="GO:0016788">
    <property type="term" value="F:hydrolase activity, acting on ester bonds"/>
    <property type="evidence" value="ECO:0007669"/>
    <property type="project" value="UniProtKB-ARBA"/>
</dbReference>
<accession>A0AA96GLB6</accession>
<gene>
    <name evidence="2" type="ORF">PQG83_10120</name>
</gene>
<dbReference type="Gene3D" id="3.40.50.1110">
    <property type="entry name" value="SGNH hydrolase"/>
    <property type="match status" value="1"/>
</dbReference>
<reference evidence="2 3" key="1">
    <citation type="submission" date="2023-01" db="EMBL/GenBank/DDBJ databases">
        <title>Cultivation and genomic characterization of new, ubiquitous marine nitrite-oxidizing bacteria from the Nitrospirales.</title>
        <authorList>
            <person name="Mueller A.J."/>
            <person name="Daebeler A."/>
            <person name="Herbold C.W."/>
            <person name="Kirkegaard R.H."/>
            <person name="Daims H."/>
        </authorList>
    </citation>
    <scope>NUCLEOTIDE SEQUENCE [LARGE SCALE GENOMIC DNA]</scope>
    <source>
        <strain evidence="2 3">DK</strain>
    </source>
</reference>
<evidence type="ECO:0000256" key="1">
    <source>
        <dbReference type="SAM" id="Phobius"/>
    </source>
</evidence>
<keyword evidence="1" id="KW-1133">Transmembrane helix</keyword>
<proteinExistence type="predicted"/>
<evidence type="ECO:0000313" key="3">
    <source>
        <dbReference type="Proteomes" id="UP001302494"/>
    </source>
</evidence>
<dbReference type="RefSeq" id="WP_312749012.1">
    <property type="nucleotide sequence ID" value="NZ_CP116968.1"/>
</dbReference>
<dbReference type="InterPro" id="IPR036514">
    <property type="entry name" value="SGNH_hydro_sf"/>
</dbReference>
<keyword evidence="1" id="KW-0472">Membrane</keyword>
<sequence length="397" mass="45450">MNVTAINTNSRLINLGLIGLGTFLGIFFIFVIGETYFRLSIKTEASGLSGDFKMYNESRGWALRPGNYRHFNFRAFREVEFTVNEDGLRNHKFSFALPADKERLTILGDSFVFGEALNDGEHLTDQLQKLGEEQFEFINVSTPGYGTGQEILLIKDLVDHGYQIGNKLILAFFTNDILDNLGLDYSLKRSTIKPVFTINNRGEIDHSVPEKPEIRKTRRSFLERSLFFNFVRSRIEILIAANSELLDYLEIFGIAPDLPRVPGIITGWYNPGWEERWAVTRDLLIYLAKLTRNEYGADLSILFIPSPFQASGIHKAILANKREKDPRYETFLEDLERPQNLLRKFCDELGIPFIDASPALQETGKEIPMFFPREGHLNEHGSQVVAELLYRSIKQKP</sequence>
<keyword evidence="3" id="KW-1185">Reference proteome</keyword>
<organism evidence="2 3">
    <name type="scientific">Candidatus Nitrospira neomarina</name>
    <dbReference type="NCBI Taxonomy" id="3020899"/>
    <lineage>
        <taxon>Bacteria</taxon>
        <taxon>Pseudomonadati</taxon>
        <taxon>Nitrospirota</taxon>
        <taxon>Nitrospiria</taxon>
        <taxon>Nitrospirales</taxon>
        <taxon>Nitrospiraceae</taxon>
        <taxon>Nitrospira</taxon>
    </lineage>
</organism>
<dbReference type="Proteomes" id="UP001302494">
    <property type="component" value="Chromosome"/>
</dbReference>
<keyword evidence="1" id="KW-0812">Transmembrane</keyword>
<dbReference type="EMBL" id="CP116968">
    <property type="protein sequence ID" value="WNM64086.1"/>
    <property type="molecule type" value="Genomic_DNA"/>
</dbReference>
<dbReference type="SUPFAM" id="SSF52266">
    <property type="entry name" value="SGNH hydrolase"/>
    <property type="match status" value="1"/>
</dbReference>
<name>A0AA96GLB6_9BACT</name>
<evidence type="ECO:0000313" key="2">
    <source>
        <dbReference type="EMBL" id="WNM64086.1"/>
    </source>
</evidence>
<evidence type="ECO:0008006" key="4">
    <source>
        <dbReference type="Google" id="ProtNLM"/>
    </source>
</evidence>